<keyword evidence="3" id="KW-1185">Reference proteome</keyword>
<evidence type="ECO:0000256" key="1">
    <source>
        <dbReference type="SAM" id="SignalP"/>
    </source>
</evidence>
<dbReference type="RefSeq" id="WP_103931597.1">
    <property type="nucleotide sequence ID" value="NZ_FNVA01000001.1"/>
</dbReference>
<protein>
    <submittedName>
        <fullName evidence="2">Uncharacterized protein</fullName>
    </submittedName>
</protein>
<dbReference type="OrthoDB" id="120607at2"/>
<evidence type="ECO:0000313" key="3">
    <source>
        <dbReference type="Proteomes" id="UP000236728"/>
    </source>
</evidence>
<accession>A0A1H5TQL9</accession>
<dbReference type="EMBL" id="FNVA01000001">
    <property type="protein sequence ID" value="SEF65076.1"/>
    <property type="molecule type" value="Genomic_DNA"/>
</dbReference>
<dbReference type="Proteomes" id="UP000236728">
    <property type="component" value="Unassembled WGS sequence"/>
</dbReference>
<dbReference type="AlphaFoldDB" id="A0A1H5TQL9"/>
<proteinExistence type="predicted"/>
<organism evidence="2 3">
    <name type="scientific">Bryocella elongata</name>
    <dbReference type="NCBI Taxonomy" id="863522"/>
    <lineage>
        <taxon>Bacteria</taxon>
        <taxon>Pseudomonadati</taxon>
        <taxon>Acidobacteriota</taxon>
        <taxon>Terriglobia</taxon>
        <taxon>Terriglobales</taxon>
        <taxon>Acidobacteriaceae</taxon>
        <taxon>Bryocella</taxon>
    </lineage>
</organism>
<evidence type="ECO:0000313" key="2">
    <source>
        <dbReference type="EMBL" id="SEF65076.1"/>
    </source>
</evidence>
<reference evidence="2 3" key="1">
    <citation type="submission" date="2016-10" db="EMBL/GenBank/DDBJ databases">
        <authorList>
            <person name="de Groot N.N."/>
        </authorList>
    </citation>
    <scope>NUCLEOTIDE SEQUENCE [LARGE SCALE GENOMIC DNA]</scope>
    <source>
        <strain evidence="2 3">DSM 22489</strain>
    </source>
</reference>
<keyword evidence="1" id="KW-0732">Signal</keyword>
<sequence>MNSQRFRFLCPAIVLFSAAAFLPSSAQQPQTLPSNYIRVSAPYAEKIVVAAMKRHSSQIQKIGLHAVPPQASDNVIIASNLPEKIGKKNSASDMEILAAGKPHLLRDEKGKFFDLAIPVHDKAGRDIGGGLLVMEVPYADAASESEAMHIGLAIRDELQRQIPSKESLYR</sequence>
<feature type="signal peptide" evidence="1">
    <location>
        <begin position="1"/>
        <end position="26"/>
    </location>
</feature>
<name>A0A1H5TQL9_9BACT</name>
<gene>
    <name evidence="2" type="ORF">SAMN05421819_0702</name>
</gene>
<feature type="chain" id="PRO_5009285298" evidence="1">
    <location>
        <begin position="27"/>
        <end position="170"/>
    </location>
</feature>